<dbReference type="Proteomes" id="UP000314294">
    <property type="component" value="Unassembled WGS sequence"/>
</dbReference>
<accession>A0A4Z2IRD5</accession>
<protein>
    <submittedName>
        <fullName evidence="1">Uncharacterized protein</fullName>
    </submittedName>
</protein>
<proteinExistence type="predicted"/>
<name>A0A4Z2IRD5_9TELE</name>
<reference evidence="1 2" key="1">
    <citation type="submission" date="2019-03" db="EMBL/GenBank/DDBJ databases">
        <title>First draft genome of Liparis tanakae, snailfish: a comprehensive survey of snailfish specific genes.</title>
        <authorList>
            <person name="Kim W."/>
            <person name="Song I."/>
            <person name="Jeong J.-H."/>
            <person name="Kim D."/>
            <person name="Kim S."/>
            <person name="Ryu S."/>
            <person name="Song J.Y."/>
            <person name="Lee S.K."/>
        </authorList>
    </citation>
    <scope>NUCLEOTIDE SEQUENCE [LARGE SCALE GENOMIC DNA]</scope>
    <source>
        <tissue evidence="1">Muscle</tissue>
    </source>
</reference>
<dbReference type="AlphaFoldDB" id="A0A4Z2IRD5"/>
<evidence type="ECO:0000313" key="1">
    <source>
        <dbReference type="EMBL" id="TNN79753.1"/>
    </source>
</evidence>
<gene>
    <name evidence="1" type="ORF">EYF80_009986</name>
</gene>
<sequence>MSSASRDTTASRVSPPPDELSLGWILRMVSRTSLASLLWSPVLLSPALRPCGGSLVNLIDICRRVMGKCLWTSVVIQRRKQSCTISVSVTVSISSSMKSSPSAMMESVGSEPIDRKQMRGVLGSDSSHVFSKSRITPSVYFSPIASIIGQQSWSGERDFSLRLRVNEEGKAGGFGDDDAILNGQVIIGEPLGSIDEQLGQVKVGAKWDATLRQLPLPVAQEKIAKLLIKRAGVLGLPRKFPAVMSFRDSCQDAVLQFFSGSIFTVLTRLWKSSSTQSMIRMMSSLLSAATDSDASFSFLRPVFILKRRNIIHNRASAFIKE</sequence>
<organism evidence="1 2">
    <name type="scientific">Liparis tanakae</name>
    <name type="common">Tanaka's snailfish</name>
    <dbReference type="NCBI Taxonomy" id="230148"/>
    <lineage>
        <taxon>Eukaryota</taxon>
        <taxon>Metazoa</taxon>
        <taxon>Chordata</taxon>
        <taxon>Craniata</taxon>
        <taxon>Vertebrata</taxon>
        <taxon>Euteleostomi</taxon>
        <taxon>Actinopterygii</taxon>
        <taxon>Neopterygii</taxon>
        <taxon>Teleostei</taxon>
        <taxon>Neoteleostei</taxon>
        <taxon>Acanthomorphata</taxon>
        <taxon>Eupercaria</taxon>
        <taxon>Perciformes</taxon>
        <taxon>Cottioidei</taxon>
        <taxon>Cottales</taxon>
        <taxon>Liparidae</taxon>
        <taxon>Liparis</taxon>
    </lineage>
</organism>
<dbReference type="EMBL" id="SRLO01000061">
    <property type="protein sequence ID" value="TNN79753.1"/>
    <property type="molecule type" value="Genomic_DNA"/>
</dbReference>
<evidence type="ECO:0000313" key="2">
    <source>
        <dbReference type="Proteomes" id="UP000314294"/>
    </source>
</evidence>
<keyword evidence="2" id="KW-1185">Reference proteome</keyword>
<comment type="caution">
    <text evidence="1">The sequence shown here is derived from an EMBL/GenBank/DDBJ whole genome shotgun (WGS) entry which is preliminary data.</text>
</comment>
<dbReference type="OrthoDB" id="10662837at2759"/>